<keyword evidence="2" id="KW-1185">Reference proteome</keyword>
<dbReference type="EMBL" id="JAGIQF010000008">
    <property type="protein sequence ID" value="MBP0603738.1"/>
    <property type="molecule type" value="Genomic_DNA"/>
</dbReference>
<gene>
    <name evidence="1" type="ORF">J8I01_14625</name>
</gene>
<protein>
    <submittedName>
        <fullName evidence="1">Uncharacterized protein</fullName>
    </submittedName>
</protein>
<comment type="caution">
    <text evidence="1">The sequence shown here is derived from an EMBL/GenBank/DDBJ whole genome shotgun (WGS) entry which is preliminary data.</text>
</comment>
<evidence type="ECO:0000313" key="2">
    <source>
        <dbReference type="Proteomes" id="UP000666661"/>
    </source>
</evidence>
<organism evidence="1 2">
    <name type="scientific">Aeromonas sanarellii</name>
    <dbReference type="NCBI Taxonomy" id="633415"/>
    <lineage>
        <taxon>Bacteria</taxon>
        <taxon>Pseudomonadati</taxon>
        <taxon>Pseudomonadota</taxon>
        <taxon>Gammaproteobacteria</taxon>
        <taxon>Aeromonadales</taxon>
        <taxon>Aeromonadaceae</taxon>
        <taxon>Aeromonas</taxon>
    </lineage>
</organism>
<dbReference type="Proteomes" id="UP000666661">
    <property type="component" value="Unassembled WGS sequence"/>
</dbReference>
<proteinExistence type="predicted"/>
<name>A0ABS4B8D8_9GAMM</name>
<accession>A0ABS4B8D8</accession>
<sequence length="45" mass="4582">MGHFTAFLPACAGLRHSSVQQTGAPTAQDDAAVSLIPSVRTGENA</sequence>
<dbReference type="RefSeq" id="WP_209794491.1">
    <property type="nucleotide sequence ID" value="NZ_JAAKIK010000001.1"/>
</dbReference>
<evidence type="ECO:0000313" key="1">
    <source>
        <dbReference type="EMBL" id="MBP0603738.1"/>
    </source>
</evidence>
<reference evidence="1 2" key="1">
    <citation type="submission" date="2021-03" db="EMBL/GenBank/DDBJ databases">
        <title>Plant growth promoting bacteria isolated from wild legumes nodules and trapping Phaseolus vulgaris L. nodules in the center and southern Mexico.</title>
        <authorList>
            <person name="Estrada P."/>
        </authorList>
    </citation>
    <scope>NUCLEOTIDE SEQUENCE [LARGE SCALE GENOMIC DNA]</scope>
    <source>
        <strain evidence="1 2">MaGu-431</strain>
    </source>
</reference>